<dbReference type="AlphaFoldDB" id="A0A811LU60"/>
<dbReference type="EMBL" id="CAJFCV020000005">
    <property type="protein sequence ID" value="CAG9123749.1"/>
    <property type="molecule type" value="Genomic_DNA"/>
</dbReference>
<protein>
    <submittedName>
        <fullName evidence="1">(pine wood nematode) hypothetical protein</fullName>
    </submittedName>
</protein>
<accession>A0A811LU60</accession>
<keyword evidence="2" id="KW-1185">Reference proteome</keyword>
<dbReference type="Proteomes" id="UP000582659">
    <property type="component" value="Unassembled WGS sequence"/>
</dbReference>
<reference evidence="1" key="1">
    <citation type="submission" date="2020-09" db="EMBL/GenBank/DDBJ databases">
        <authorList>
            <person name="Kikuchi T."/>
        </authorList>
    </citation>
    <scope>NUCLEOTIDE SEQUENCE</scope>
    <source>
        <strain evidence="1">Ka4C1</strain>
    </source>
</reference>
<evidence type="ECO:0000313" key="1">
    <source>
        <dbReference type="EMBL" id="CAD5232007.1"/>
    </source>
</evidence>
<comment type="caution">
    <text evidence="1">The sequence shown here is derived from an EMBL/GenBank/DDBJ whole genome shotgun (WGS) entry which is preliminary data.</text>
</comment>
<sequence length="190" mass="20885">MCFLSGKRYHRRVNVYRIPSFGVLQALRPAGPAALDLIGFFGKAALKSGASIKGRQARPFCSSFLFSPVPSKRHGGQDSWGKALMETAVRFLSRTDTQQVRAIILGRMGEAAIAFLCPTGQEPASSPFTGATFLIRPNANMSLATGGLEELKGAYLRLHVFARLESARESRDSNRTKKNVQIKEELIRKD</sequence>
<organism evidence="1 2">
    <name type="scientific">Bursaphelenchus xylophilus</name>
    <name type="common">Pinewood nematode worm</name>
    <name type="synonym">Aphelenchoides xylophilus</name>
    <dbReference type="NCBI Taxonomy" id="6326"/>
    <lineage>
        <taxon>Eukaryota</taxon>
        <taxon>Metazoa</taxon>
        <taxon>Ecdysozoa</taxon>
        <taxon>Nematoda</taxon>
        <taxon>Chromadorea</taxon>
        <taxon>Rhabditida</taxon>
        <taxon>Tylenchina</taxon>
        <taxon>Tylenchomorpha</taxon>
        <taxon>Aphelenchoidea</taxon>
        <taxon>Aphelenchoididae</taxon>
        <taxon>Bursaphelenchus</taxon>
    </lineage>
</organism>
<proteinExistence type="predicted"/>
<evidence type="ECO:0000313" key="2">
    <source>
        <dbReference type="Proteomes" id="UP000659654"/>
    </source>
</evidence>
<dbReference type="Proteomes" id="UP000659654">
    <property type="component" value="Unassembled WGS sequence"/>
</dbReference>
<dbReference type="EMBL" id="CAJFDI010000005">
    <property type="protein sequence ID" value="CAD5232007.1"/>
    <property type="molecule type" value="Genomic_DNA"/>
</dbReference>
<gene>
    <name evidence="1" type="ORF">BXYJ_LOCUS12098</name>
</gene>
<name>A0A811LU60_BURXY</name>